<comment type="pathway">
    <text evidence="1">Protein modification; protein ubiquitination.</text>
</comment>
<name>A0A0M0KBV1_9EUKA</name>
<dbReference type="PANTHER" id="PTHR22852">
    <property type="entry name" value="LETHAL 2 DENTICLELESS PROTEIN RETINOIC ACID-REGULATED NUCLEAR MATRIX-ASSOCIATED PROTEIN"/>
    <property type="match status" value="1"/>
</dbReference>
<dbReference type="Gene3D" id="2.130.10.10">
    <property type="entry name" value="YVTN repeat-like/Quinoprotein amine dehydrogenase"/>
    <property type="match status" value="2"/>
</dbReference>
<dbReference type="InterPro" id="IPR051865">
    <property type="entry name" value="WD-repeat_CDT2_adapter"/>
</dbReference>
<evidence type="ECO:0000256" key="6">
    <source>
        <dbReference type="PROSITE-ProRule" id="PRU00221"/>
    </source>
</evidence>
<dbReference type="Pfam" id="PF00400">
    <property type="entry name" value="WD40"/>
    <property type="match status" value="3"/>
</dbReference>
<dbReference type="InterPro" id="IPR015943">
    <property type="entry name" value="WD40/YVTN_repeat-like_dom_sf"/>
</dbReference>
<evidence type="ECO:0000313" key="9">
    <source>
        <dbReference type="Proteomes" id="UP000037460"/>
    </source>
</evidence>
<evidence type="ECO:0000256" key="5">
    <source>
        <dbReference type="ARBA" id="ARBA00038344"/>
    </source>
</evidence>
<dbReference type="GO" id="GO:0005634">
    <property type="term" value="C:nucleus"/>
    <property type="evidence" value="ECO:0007669"/>
    <property type="project" value="TreeGrafter"/>
</dbReference>
<protein>
    <submittedName>
        <fullName evidence="8">Denticleless protein-like protein</fullName>
    </submittedName>
</protein>
<reference evidence="9" key="1">
    <citation type="journal article" date="2015" name="PLoS Genet.">
        <title>Genome Sequence and Transcriptome Analyses of Chrysochromulina tobin: Metabolic Tools for Enhanced Algal Fitness in the Prominent Order Prymnesiales (Haptophyceae).</title>
        <authorList>
            <person name="Hovde B.T."/>
            <person name="Deodato C.R."/>
            <person name="Hunsperger H.M."/>
            <person name="Ryken S.A."/>
            <person name="Yost W."/>
            <person name="Jha R.K."/>
            <person name="Patterson J."/>
            <person name="Monnat R.J. Jr."/>
            <person name="Barlow S.B."/>
            <person name="Starkenburg S.R."/>
            <person name="Cattolico R.A."/>
        </authorList>
    </citation>
    <scope>NUCLEOTIDE SEQUENCE</scope>
    <source>
        <strain evidence="9">CCMP291</strain>
    </source>
</reference>
<comment type="similarity">
    <text evidence="5">Belongs to the WD repeat cdt2 family.</text>
</comment>
<comment type="caution">
    <text evidence="8">The sequence shown here is derived from an EMBL/GenBank/DDBJ whole genome shotgun (WGS) entry which is preliminary data.</text>
</comment>
<keyword evidence="9" id="KW-1185">Reference proteome</keyword>
<feature type="compositionally biased region" description="Polar residues" evidence="7">
    <location>
        <begin position="476"/>
        <end position="492"/>
    </location>
</feature>
<dbReference type="PROSITE" id="PS50082">
    <property type="entry name" value="WD_REPEATS_2"/>
    <property type="match status" value="3"/>
</dbReference>
<keyword evidence="2 6" id="KW-0853">WD repeat</keyword>
<dbReference type="PROSITE" id="PS00678">
    <property type="entry name" value="WD_REPEATS_1"/>
    <property type="match status" value="1"/>
</dbReference>
<dbReference type="SUPFAM" id="SSF50978">
    <property type="entry name" value="WD40 repeat-like"/>
    <property type="match status" value="1"/>
</dbReference>
<keyword evidence="4" id="KW-0833">Ubl conjugation pathway</keyword>
<proteinExistence type="inferred from homology"/>
<accession>A0A0M0KBV1</accession>
<evidence type="ECO:0000313" key="8">
    <source>
        <dbReference type="EMBL" id="KOO36047.1"/>
    </source>
</evidence>
<gene>
    <name evidence="8" type="ORF">Ctob_013344</name>
</gene>
<sequence length="501" mass="52332">MAARITALPHRDEHMFYTSDGSGRVKFGRAGADGMNSCNITTLQLHRNAIFDVLVPSYDGDPTSRIVTAAADGTCGIFELQGGVRRVATLRGHTLSVKKIAQRPGSLTYFATAGRDGRVLQWDVRAPKAVSQSEPEGAAVAATPSFLVASASLEDAHAAAPSLLGARSRLPPKRSRSGAPVAAPAPAVTSVEFCTEHLLASAGADGTVRLWDARCGVGAVRLRAGTKVTAGAAAHPLHTLLRPSARGSYRGVSTLSASGNGTRLLVASVDSVLSVYTLANCAAPPVQLCGHLARSFYARGACLSPDGTTAAAGGEDGHLYLWDVATPSQPPLVLRSSAVRPGESSGADAGTDAGGWHRANGSAAERLDASLEVLEPMGAGTEEICCLDWARRSCTGDWLASARLAELEELLSHDAWDPVPGREALWNEAAWLLREYPQLRTCLTLPADAAPELPPELDPARPLPKTARHAPHRTGANASGVNMNASGASSSDARVRRPLPR</sequence>
<dbReference type="PRINTS" id="PR00320">
    <property type="entry name" value="GPROTEINBRPT"/>
</dbReference>
<dbReference type="InterPro" id="IPR019775">
    <property type="entry name" value="WD40_repeat_CS"/>
</dbReference>
<dbReference type="OrthoDB" id="2096344at2759"/>
<evidence type="ECO:0000256" key="1">
    <source>
        <dbReference type="ARBA" id="ARBA00004906"/>
    </source>
</evidence>
<dbReference type="PANTHER" id="PTHR22852:SF0">
    <property type="entry name" value="DENTICLELESS PROTEIN HOMOLOG"/>
    <property type="match status" value="1"/>
</dbReference>
<dbReference type="AlphaFoldDB" id="A0A0M0KBV1"/>
<dbReference type="EMBL" id="JWZX01000651">
    <property type="protein sequence ID" value="KOO36047.1"/>
    <property type="molecule type" value="Genomic_DNA"/>
</dbReference>
<dbReference type="SMART" id="SM00320">
    <property type="entry name" value="WD40"/>
    <property type="match status" value="5"/>
</dbReference>
<dbReference type="InterPro" id="IPR036322">
    <property type="entry name" value="WD40_repeat_dom_sf"/>
</dbReference>
<feature type="repeat" description="WD" evidence="6">
    <location>
        <begin position="90"/>
        <end position="132"/>
    </location>
</feature>
<dbReference type="PROSITE" id="PS50294">
    <property type="entry name" value="WD_REPEATS_REGION"/>
    <property type="match status" value="1"/>
</dbReference>
<feature type="region of interest" description="Disordered" evidence="7">
    <location>
        <begin position="450"/>
        <end position="501"/>
    </location>
</feature>
<dbReference type="InterPro" id="IPR020472">
    <property type="entry name" value="WD40_PAC1"/>
</dbReference>
<evidence type="ECO:0000256" key="4">
    <source>
        <dbReference type="ARBA" id="ARBA00022786"/>
    </source>
</evidence>
<organism evidence="8 9">
    <name type="scientific">Chrysochromulina tobinii</name>
    <dbReference type="NCBI Taxonomy" id="1460289"/>
    <lineage>
        <taxon>Eukaryota</taxon>
        <taxon>Haptista</taxon>
        <taxon>Haptophyta</taxon>
        <taxon>Prymnesiophyceae</taxon>
        <taxon>Prymnesiales</taxon>
        <taxon>Chrysochromulinaceae</taxon>
        <taxon>Chrysochromulina</taxon>
    </lineage>
</organism>
<dbReference type="GO" id="GO:0030674">
    <property type="term" value="F:protein-macromolecule adaptor activity"/>
    <property type="evidence" value="ECO:0007669"/>
    <property type="project" value="TreeGrafter"/>
</dbReference>
<dbReference type="InterPro" id="IPR001680">
    <property type="entry name" value="WD40_rpt"/>
</dbReference>
<dbReference type="GO" id="GO:0043161">
    <property type="term" value="P:proteasome-mediated ubiquitin-dependent protein catabolic process"/>
    <property type="evidence" value="ECO:0007669"/>
    <property type="project" value="TreeGrafter"/>
</dbReference>
<feature type="repeat" description="WD" evidence="6">
    <location>
        <begin position="181"/>
        <end position="212"/>
    </location>
</feature>
<dbReference type="Proteomes" id="UP000037460">
    <property type="component" value="Unassembled WGS sequence"/>
</dbReference>
<feature type="repeat" description="WD" evidence="6">
    <location>
        <begin position="303"/>
        <end position="326"/>
    </location>
</feature>
<keyword evidence="3" id="KW-0677">Repeat</keyword>
<evidence type="ECO:0000256" key="3">
    <source>
        <dbReference type="ARBA" id="ARBA00022737"/>
    </source>
</evidence>
<evidence type="ECO:0000256" key="7">
    <source>
        <dbReference type="SAM" id="MobiDB-lite"/>
    </source>
</evidence>
<evidence type="ECO:0000256" key="2">
    <source>
        <dbReference type="ARBA" id="ARBA00022574"/>
    </source>
</evidence>